<accession>A0A845BMP1</accession>
<dbReference type="FunFam" id="3.40.50.720:FF:000084">
    <property type="entry name" value="Short-chain dehydrogenase reductase"/>
    <property type="match status" value="1"/>
</dbReference>
<dbReference type="Pfam" id="PF13561">
    <property type="entry name" value="adh_short_C2"/>
    <property type="match status" value="1"/>
</dbReference>
<comment type="similarity">
    <text evidence="1">Belongs to the short-chain dehydrogenases/reductases (SDR) family.</text>
</comment>
<protein>
    <submittedName>
        <fullName evidence="3">SDR family oxidoreductase</fullName>
    </submittedName>
</protein>
<evidence type="ECO:0000313" key="4">
    <source>
        <dbReference type="Proteomes" id="UP000467214"/>
    </source>
</evidence>
<dbReference type="InterPro" id="IPR020904">
    <property type="entry name" value="Sc_DH/Rdtase_CS"/>
</dbReference>
<evidence type="ECO:0000256" key="1">
    <source>
        <dbReference type="ARBA" id="ARBA00006484"/>
    </source>
</evidence>
<sequence>MNATSKAGRLAGKVALITGAASGVGREDALLFAAEGARVVISDVNADAGFELAREIGDAAIFVRHDIADASSWDAVLATTLSHFGQLDVLVNNAAICPMASIEDCTLEAWQQVMRINGDGYFLGCKAGVAAMKERGGSIINMSSVTALGGMESFAAYGASKGAVTALTRSVAVHCRKQRYRIRCNSVHPDGILTPLTAGMYPKGMDVSKLTIDYDPMARMCLPRDVANMVLFLASDESRAVNGSEMRVDSGQLVMSL</sequence>
<dbReference type="PANTHER" id="PTHR43180:SF66">
    <property type="entry name" value="SHORT-CHAIN DEHYDROGENASE_REDUCTASE FAMILY PROTEIN"/>
    <property type="match status" value="1"/>
</dbReference>
<dbReference type="AlphaFoldDB" id="A0A845BMP1"/>
<comment type="caution">
    <text evidence="3">The sequence shown here is derived from an EMBL/GenBank/DDBJ whole genome shotgun (WGS) entry which is preliminary data.</text>
</comment>
<dbReference type="GO" id="GO:0016491">
    <property type="term" value="F:oxidoreductase activity"/>
    <property type="evidence" value="ECO:0007669"/>
    <property type="project" value="UniProtKB-KW"/>
</dbReference>
<reference evidence="3 4" key="1">
    <citation type="submission" date="2019-12" db="EMBL/GenBank/DDBJ databases">
        <title>Neisseriaceae gen. nov. sp. Genome sequencing and assembly.</title>
        <authorList>
            <person name="Liu Z."/>
            <person name="Li A."/>
        </authorList>
    </citation>
    <scope>NUCLEOTIDE SEQUENCE [LARGE SCALE GENOMIC DNA]</scope>
    <source>
        <strain evidence="3 4">B2N2-7</strain>
    </source>
</reference>
<keyword evidence="2" id="KW-0560">Oxidoreductase</keyword>
<dbReference type="PRINTS" id="PR00081">
    <property type="entry name" value="GDHRDH"/>
</dbReference>
<organism evidence="3 4">
    <name type="scientific">Craterilacuibacter sinensis</name>
    <dbReference type="NCBI Taxonomy" id="2686017"/>
    <lineage>
        <taxon>Bacteria</taxon>
        <taxon>Pseudomonadati</taxon>
        <taxon>Pseudomonadota</taxon>
        <taxon>Betaproteobacteria</taxon>
        <taxon>Neisseriales</taxon>
        <taxon>Neisseriaceae</taxon>
        <taxon>Craterilacuibacter</taxon>
    </lineage>
</organism>
<gene>
    <name evidence="3" type="ORF">GQF02_11130</name>
</gene>
<dbReference type="EMBL" id="WSSB01000009">
    <property type="protein sequence ID" value="MXR37529.1"/>
    <property type="molecule type" value="Genomic_DNA"/>
</dbReference>
<dbReference type="PROSITE" id="PS00061">
    <property type="entry name" value="ADH_SHORT"/>
    <property type="match status" value="1"/>
</dbReference>
<evidence type="ECO:0000256" key="2">
    <source>
        <dbReference type="ARBA" id="ARBA00023002"/>
    </source>
</evidence>
<proteinExistence type="inferred from homology"/>
<keyword evidence="4" id="KW-1185">Reference proteome</keyword>
<dbReference type="SUPFAM" id="SSF51735">
    <property type="entry name" value="NAD(P)-binding Rossmann-fold domains"/>
    <property type="match status" value="1"/>
</dbReference>
<dbReference type="Proteomes" id="UP000467214">
    <property type="component" value="Unassembled WGS sequence"/>
</dbReference>
<dbReference type="RefSeq" id="WP_160797166.1">
    <property type="nucleotide sequence ID" value="NZ_WSSB01000009.1"/>
</dbReference>
<dbReference type="Gene3D" id="3.40.50.720">
    <property type="entry name" value="NAD(P)-binding Rossmann-like Domain"/>
    <property type="match status" value="1"/>
</dbReference>
<dbReference type="PRINTS" id="PR00080">
    <property type="entry name" value="SDRFAMILY"/>
</dbReference>
<name>A0A845BMP1_9NEIS</name>
<dbReference type="InterPro" id="IPR036291">
    <property type="entry name" value="NAD(P)-bd_dom_sf"/>
</dbReference>
<dbReference type="PANTHER" id="PTHR43180">
    <property type="entry name" value="3-OXOACYL-(ACYL-CARRIER-PROTEIN) REDUCTASE (AFU_ORTHOLOGUE AFUA_6G11210)"/>
    <property type="match status" value="1"/>
</dbReference>
<dbReference type="InterPro" id="IPR002347">
    <property type="entry name" value="SDR_fam"/>
</dbReference>
<evidence type="ECO:0000313" key="3">
    <source>
        <dbReference type="EMBL" id="MXR37529.1"/>
    </source>
</evidence>